<dbReference type="Proteomes" id="UP000249873">
    <property type="component" value="Chromosome"/>
</dbReference>
<dbReference type="InterPro" id="IPR004714">
    <property type="entry name" value="Cyt_oxidase_maturation_cbb3"/>
</dbReference>
<dbReference type="EMBL" id="CP029480">
    <property type="protein sequence ID" value="AWW00519.1"/>
    <property type="molecule type" value="Genomic_DNA"/>
</dbReference>
<dbReference type="PANTHER" id="PTHR41532:SF1">
    <property type="entry name" value="FIXS PROTEIN"/>
    <property type="match status" value="1"/>
</dbReference>
<protein>
    <submittedName>
        <fullName evidence="1">Cbb3-type cytochrome oxidase assembly protein CcoS</fullName>
    </submittedName>
</protein>
<accession>A0A2Z4GHU4</accession>
<evidence type="ECO:0000313" key="1">
    <source>
        <dbReference type="EMBL" id="AWW00519.1"/>
    </source>
</evidence>
<proteinExistence type="predicted"/>
<reference evidence="1 2" key="1">
    <citation type="submission" date="2018-05" db="EMBL/GenBank/DDBJ databases">
        <title>Complete genome sequence of Arcticibacterium luteifluviistationis SM1504T, a cytophagaceae bacterium isolated from Arctic surface seawater.</title>
        <authorList>
            <person name="Li Y."/>
            <person name="Qin Q.-L."/>
        </authorList>
    </citation>
    <scope>NUCLEOTIDE SEQUENCE [LARGE SCALE GENOMIC DNA]</scope>
    <source>
        <strain evidence="1 2">SM1504</strain>
    </source>
</reference>
<organism evidence="1 2">
    <name type="scientific">Arcticibacterium luteifluviistationis</name>
    <dbReference type="NCBI Taxonomy" id="1784714"/>
    <lineage>
        <taxon>Bacteria</taxon>
        <taxon>Pseudomonadati</taxon>
        <taxon>Bacteroidota</taxon>
        <taxon>Cytophagia</taxon>
        <taxon>Cytophagales</taxon>
        <taxon>Leadbetterellaceae</taxon>
        <taxon>Arcticibacterium</taxon>
    </lineage>
</organism>
<dbReference type="KEGG" id="als:DJ013_20970"/>
<name>A0A2Z4GHU4_9BACT</name>
<evidence type="ECO:0000313" key="2">
    <source>
        <dbReference type="Proteomes" id="UP000249873"/>
    </source>
</evidence>
<dbReference type="NCBIfam" id="TIGR00847">
    <property type="entry name" value="ccoS"/>
    <property type="match status" value="1"/>
</dbReference>
<gene>
    <name evidence="1" type="primary">ccoS</name>
    <name evidence="1" type="ORF">DJ013_20970</name>
</gene>
<dbReference type="AlphaFoldDB" id="A0A2Z4GHU4"/>
<dbReference type="PANTHER" id="PTHR41532">
    <property type="entry name" value="FIXS PROTEIN"/>
    <property type="match status" value="1"/>
</dbReference>
<keyword evidence="2" id="KW-1185">Reference proteome</keyword>
<dbReference type="RefSeq" id="WP_111373885.1">
    <property type="nucleotide sequence ID" value="NZ_CP029480.1"/>
</dbReference>
<sequence length="45" mass="4918">MSIIILLVILALLVAGGFLMAFFWATDDGQFDDTETPAMRILGDD</sequence>
<dbReference type="OrthoDB" id="9802763at2"/>
<dbReference type="Pfam" id="PF03597">
    <property type="entry name" value="FixS"/>
    <property type="match status" value="1"/>
</dbReference>